<dbReference type="InterPro" id="IPR001719">
    <property type="entry name" value="AP_endonuc_2"/>
</dbReference>
<feature type="binding site" evidence="7">
    <location>
        <position position="144"/>
    </location>
    <ligand>
        <name>Zn(2+)</name>
        <dbReference type="ChEBI" id="CHEBI:29105"/>
        <label>1</label>
    </ligand>
</feature>
<evidence type="ECO:0000256" key="1">
    <source>
        <dbReference type="ARBA" id="ARBA00005340"/>
    </source>
</evidence>
<keyword evidence="3 7" id="KW-0227">DNA damage</keyword>
<dbReference type="InterPro" id="IPR036237">
    <property type="entry name" value="Xyl_isomerase-like_sf"/>
</dbReference>
<dbReference type="Proteomes" id="UP000051302">
    <property type="component" value="Unassembled WGS sequence"/>
</dbReference>
<comment type="cofactor">
    <cofactor evidence="7">
        <name>Zn(2+)</name>
        <dbReference type="ChEBI" id="CHEBI:29105"/>
    </cofactor>
    <text evidence="7">Binds 3 Zn(2+) ions.</text>
</comment>
<feature type="binding site" evidence="7">
    <location>
        <position position="258"/>
    </location>
    <ligand>
        <name>Zn(2+)</name>
        <dbReference type="ChEBI" id="CHEBI:29105"/>
        <label>2</label>
    </ligand>
</feature>
<organism evidence="9 10">
    <name type="scientific">Companilactobacillus nantensis DSM 16982</name>
    <dbReference type="NCBI Taxonomy" id="1423774"/>
    <lineage>
        <taxon>Bacteria</taxon>
        <taxon>Bacillati</taxon>
        <taxon>Bacillota</taxon>
        <taxon>Bacilli</taxon>
        <taxon>Lactobacillales</taxon>
        <taxon>Lactobacillaceae</taxon>
        <taxon>Companilactobacillus</taxon>
    </lineage>
</organism>
<feature type="binding site" evidence="7">
    <location>
        <position position="213"/>
    </location>
    <ligand>
        <name>Zn(2+)</name>
        <dbReference type="ChEBI" id="CHEBI:29105"/>
        <label>2</label>
    </ligand>
</feature>
<dbReference type="Pfam" id="PF01261">
    <property type="entry name" value="AP_endonuc_2"/>
    <property type="match status" value="1"/>
</dbReference>
<feature type="binding site" evidence="7">
    <location>
        <position position="178"/>
    </location>
    <ligand>
        <name>Zn(2+)</name>
        <dbReference type="ChEBI" id="CHEBI:29105"/>
        <label>2</label>
    </ligand>
</feature>
<dbReference type="GO" id="GO:0008081">
    <property type="term" value="F:phosphoric diester hydrolase activity"/>
    <property type="evidence" value="ECO:0007669"/>
    <property type="project" value="TreeGrafter"/>
</dbReference>
<feature type="binding site" evidence="7">
    <location>
        <position position="181"/>
    </location>
    <ligand>
        <name>Zn(2+)</name>
        <dbReference type="ChEBI" id="CHEBI:29105"/>
        <label>3</label>
    </ligand>
</feature>
<dbReference type="STRING" id="1423774.FD31_GL000081"/>
<evidence type="ECO:0000256" key="2">
    <source>
        <dbReference type="ARBA" id="ARBA00022723"/>
    </source>
</evidence>
<evidence type="ECO:0000256" key="5">
    <source>
        <dbReference type="ARBA" id="ARBA00022833"/>
    </source>
</evidence>
<dbReference type="SMART" id="SM00518">
    <property type="entry name" value="AP2Ec"/>
    <property type="match status" value="1"/>
</dbReference>
<comment type="function">
    <text evidence="7">Endonuclease IV plays a role in DNA repair. It cleaves phosphodiester bonds at apurinic or apyrimidinic (AP) sites, generating a 3'-hydroxyl group and a 5'-terminal sugar phosphate.</text>
</comment>
<dbReference type="GO" id="GO:0008833">
    <property type="term" value="F:deoxyribonuclease IV (phage-T4-induced) activity"/>
    <property type="evidence" value="ECO:0007669"/>
    <property type="project" value="UniProtKB-UniRule"/>
</dbReference>
<evidence type="ECO:0000256" key="7">
    <source>
        <dbReference type="HAMAP-Rule" id="MF_00152"/>
    </source>
</evidence>
<dbReference type="NCBIfam" id="NF002196">
    <property type="entry name" value="PRK01060.1-1"/>
    <property type="match status" value="1"/>
</dbReference>
<dbReference type="PATRIC" id="fig|1423774.3.peg.81"/>
<keyword evidence="10" id="KW-1185">Reference proteome</keyword>
<dbReference type="AlphaFoldDB" id="A0A0R1WL53"/>
<dbReference type="Gene3D" id="3.20.20.150">
    <property type="entry name" value="Divalent-metal-dependent TIM barrel enzymes"/>
    <property type="match status" value="1"/>
</dbReference>
<evidence type="ECO:0000313" key="9">
    <source>
        <dbReference type="EMBL" id="KRM18600.1"/>
    </source>
</evidence>
<feature type="binding site" evidence="7">
    <location>
        <position position="228"/>
    </location>
    <ligand>
        <name>Zn(2+)</name>
        <dbReference type="ChEBI" id="CHEBI:29105"/>
        <label>3</label>
    </ligand>
</feature>
<gene>
    <name evidence="7" type="primary">nfo</name>
    <name evidence="9" type="ORF">FD31_GL000081</name>
</gene>
<dbReference type="PROSITE" id="PS51432">
    <property type="entry name" value="AP_NUCLEASE_F2_4"/>
    <property type="match status" value="1"/>
</dbReference>
<sequence length="300" mass="33156">MIIGSHVAMKAPKMLVGSAEEAHSYGANAMMIFTGAPQNTRRKDVSEMKIPEGQKLLKEYGIDHIIGHAPYIVNLGNTVKPDKLPFGISFMHDEFMRADALGIEAISFHPGAHLKAGPEVALKQIGQALNEAIMPDQKVSVAIETMAGKGTEVGITFEQIAEIFDNCQQNDKLSVTMDTCHMSDAGYDVKNDFDGVLNEFDHIIGLDKLSVIHLNDSKNEMGSHKDRHTNIGFGTIGFDALSYVANHPQLENIPKIMETPYVKKDENDKKGVAPYKAEIEMLRNNKFDPEMRENLLAGKY</sequence>
<feature type="binding site" evidence="7">
    <location>
        <position position="68"/>
    </location>
    <ligand>
        <name>Zn(2+)</name>
        <dbReference type="ChEBI" id="CHEBI:29105"/>
        <label>1</label>
    </ligand>
</feature>
<dbReference type="GO" id="GO:0006284">
    <property type="term" value="P:base-excision repair"/>
    <property type="evidence" value="ECO:0007669"/>
    <property type="project" value="TreeGrafter"/>
</dbReference>
<evidence type="ECO:0000256" key="6">
    <source>
        <dbReference type="ARBA" id="ARBA00023204"/>
    </source>
</evidence>
<reference evidence="9 10" key="1">
    <citation type="journal article" date="2015" name="Genome Announc.">
        <title>Expanding the biotechnology potential of lactobacilli through comparative genomics of 213 strains and associated genera.</title>
        <authorList>
            <person name="Sun Z."/>
            <person name="Harris H.M."/>
            <person name="McCann A."/>
            <person name="Guo C."/>
            <person name="Argimon S."/>
            <person name="Zhang W."/>
            <person name="Yang X."/>
            <person name="Jeffery I.B."/>
            <person name="Cooney J.C."/>
            <person name="Kagawa T.F."/>
            <person name="Liu W."/>
            <person name="Song Y."/>
            <person name="Salvetti E."/>
            <person name="Wrobel A."/>
            <person name="Rasinkangas P."/>
            <person name="Parkhill J."/>
            <person name="Rea M.C."/>
            <person name="O'Sullivan O."/>
            <person name="Ritari J."/>
            <person name="Douillard F.P."/>
            <person name="Paul Ross R."/>
            <person name="Yang R."/>
            <person name="Briner A.E."/>
            <person name="Felis G.E."/>
            <person name="de Vos W.M."/>
            <person name="Barrangou R."/>
            <person name="Klaenhammer T.R."/>
            <person name="Caufield P.W."/>
            <person name="Cui Y."/>
            <person name="Zhang H."/>
            <person name="O'Toole P.W."/>
        </authorList>
    </citation>
    <scope>NUCLEOTIDE SEQUENCE [LARGE SCALE GENOMIC DNA]</scope>
    <source>
        <strain evidence="9 10">DSM 16982</strain>
    </source>
</reference>
<evidence type="ECO:0000256" key="3">
    <source>
        <dbReference type="ARBA" id="ARBA00022763"/>
    </source>
</evidence>
<comment type="caution">
    <text evidence="9">The sequence shown here is derived from an EMBL/GenBank/DDBJ whole genome shotgun (WGS) entry which is preliminary data.</text>
</comment>
<feature type="domain" description="Xylose isomerase-like TIM barrel" evidence="8">
    <location>
        <begin position="20"/>
        <end position="284"/>
    </location>
</feature>
<dbReference type="RefSeq" id="WP_057890782.1">
    <property type="nucleotide sequence ID" value="NZ_AZFV01000001.1"/>
</dbReference>
<keyword evidence="6 7" id="KW-0234">DNA repair</keyword>
<dbReference type="InterPro" id="IPR018246">
    <property type="entry name" value="AP_endonuc_F2_Zn_BS"/>
</dbReference>
<dbReference type="GO" id="GO:0003906">
    <property type="term" value="F:DNA-(apurinic or apyrimidinic site) endonuclease activity"/>
    <property type="evidence" value="ECO:0007669"/>
    <property type="project" value="TreeGrafter"/>
</dbReference>
<feature type="binding site" evidence="7">
    <location>
        <position position="226"/>
    </location>
    <ligand>
        <name>Zn(2+)</name>
        <dbReference type="ChEBI" id="CHEBI:29105"/>
        <label>3</label>
    </ligand>
</feature>
<keyword evidence="7" id="KW-0540">Nuclease</keyword>
<dbReference type="EC" id="3.1.21.2" evidence="7"/>
<comment type="catalytic activity">
    <reaction evidence="7">
        <text>Endonucleolytic cleavage to 5'-phosphooligonucleotide end-products.</text>
        <dbReference type="EC" id="3.1.21.2"/>
    </reaction>
</comment>
<dbReference type="GO" id="GO:0008270">
    <property type="term" value="F:zinc ion binding"/>
    <property type="evidence" value="ECO:0007669"/>
    <property type="project" value="UniProtKB-UniRule"/>
</dbReference>
<dbReference type="PROSITE" id="PS00731">
    <property type="entry name" value="AP_NUCLEASE_F2_3"/>
    <property type="match status" value="1"/>
</dbReference>
<keyword evidence="7 9" id="KW-0255">Endonuclease</keyword>
<accession>A0A0R1WL53</accession>
<name>A0A0R1WL53_9LACO</name>
<dbReference type="FunFam" id="3.20.20.150:FF:000001">
    <property type="entry name" value="Probable endonuclease 4"/>
    <property type="match status" value="1"/>
</dbReference>
<feature type="binding site" evidence="7">
    <location>
        <position position="109"/>
    </location>
    <ligand>
        <name>Zn(2+)</name>
        <dbReference type="ChEBI" id="CHEBI:29105"/>
        <label>1</label>
    </ligand>
</feature>
<dbReference type="SUPFAM" id="SSF51658">
    <property type="entry name" value="Xylose isomerase-like"/>
    <property type="match status" value="1"/>
</dbReference>
<dbReference type="GO" id="GO:0003677">
    <property type="term" value="F:DNA binding"/>
    <property type="evidence" value="ECO:0007669"/>
    <property type="project" value="InterPro"/>
</dbReference>
<keyword evidence="2 7" id="KW-0479">Metal-binding</keyword>
<dbReference type="CDD" id="cd00019">
    <property type="entry name" value="AP2Ec"/>
    <property type="match status" value="1"/>
</dbReference>
<evidence type="ECO:0000256" key="4">
    <source>
        <dbReference type="ARBA" id="ARBA00022801"/>
    </source>
</evidence>
<dbReference type="PANTHER" id="PTHR21445">
    <property type="entry name" value="ENDONUCLEASE IV ENDODEOXYRIBONUCLEASE IV"/>
    <property type="match status" value="1"/>
</dbReference>
<feature type="binding site" evidence="7">
    <location>
        <position position="144"/>
    </location>
    <ligand>
        <name>Zn(2+)</name>
        <dbReference type="ChEBI" id="CHEBI:29105"/>
        <label>2</label>
    </ligand>
</feature>
<dbReference type="NCBIfam" id="TIGR00587">
    <property type="entry name" value="nfo"/>
    <property type="match status" value="1"/>
</dbReference>
<keyword evidence="5 7" id="KW-0862">Zinc</keyword>
<dbReference type="PANTHER" id="PTHR21445:SF0">
    <property type="entry name" value="APURINIC-APYRIMIDINIC ENDONUCLEASE"/>
    <property type="match status" value="1"/>
</dbReference>
<dbReference type="PROSITE" id="PS00730">
    <property type="entry name" value="AP_NUCLEASE_F2_2"/>
    <property type="match status" value="1"/>
</dbReference>
<evidence type="ECO:0000313" key="10">
    <source>
        <dbReference type="Proteomes" id="UP000051302"/>
    </source>
</evidence>
<protein>
    <recommendedName>
        <fullName evidence="7">Probable endonuclease 4</fullName>
        <ecNumber evidence="7">3.1.21.2</ecNumber>
    </recommendedName>
    <alternativeName>
        <fullName evidence="7">Endodeoxyribonuclease IV</fullName>
    </alternativeName>
    <alternativeName>
        <fullName evidence="7">Endonuclease IV</fullName>
    </alternativeName>
</protein>
<proteinExistence type="inferred from homology"/>
<dbReference type="HAMAP" id="MF_00152">
    <property type="entry name" value="Nfo"/>
    <property type="match status" value="1"/>
</dbReference>
<dbReference type="InterPro" id="IPR013022">
    <property type="entry name" value="Xyl_isomerase-like_TIM-brl"/>
</dbReference>
<comment type="similarity">
    <text evidence="1 7">Belongs to the AP endonuclease 2 family.</text>
</comment>
<dbReference type="EMBL" id="AZFV01000001">
    <property type="protein sequence ID" value="KRM18600.1"/>
    <property type="molecule type" value="Genomic_DNA"/>
</dbReference>
<keyword evidence="4 7" id="KW-0378">Hydrolase</keyword>
<evidence type="ECO:0000259" key="8">
    <source>
        <dbReference type="Pfam" id="PF01261"/>
    </source>
</evidence>